<feature type="compositionally biased region" description="Low complexity" evidence="1">
    <location>
        <begin position="51"/>
        <end position="68"/>
    </location>
</feature>
<feature type="compositionally biased region" description="Low complexity" evidence="1">
    <location>
        <begin position="10"/>
        <end position="24"/>
    </location>
</feature>
<reference evidence="2 3" key="1">
    <citation type="submission" date="2023-12" db="EMBL/GenBank/DDBJ databases">
        <title>the genome sequence of Hyalangium sp. s54d21.</title>
        <authorList>
            <person name="Zhang X."/>
        </authorList>
    </citation>
    <scope>NUCLEOTIDE SEQUENCE [LARGE SCALE GENOMIC DNA]</scope>
    <source>
        <strain evidence="3">s54d21</strain>
    </source>
</reference>
<accession>A0ABU5H1I5</accession>
<protein>
    <recommendedName>
        <fullName evidence="4">Outer membrane protein beta-barrel domain-containing protein</fullName>
    </recommendedName>
</protein>
<organism evidence="2 3">
    <name type="scientific">Hyalangium rubrum</name>
    <dbReference type="NCBI Taxonomy" id="3103134"/>
    <lineage>
        <taxon>Bacteria</taxon>
        <taxon>Pseudomonadati</taxon>
        <taxon>Myxococcota</taxon>
        <taxon>Myxococcia</taxon>
        <taxon>Myxococcales</taxon>
        <taxon>Cystobacterineae</taxon>
        <taxon>Archangiaceae</taxon>
        <taxon>Hyalangium</taxon>
    </lineage>
</organism>
<proteinExistence type="predicted"/>
<keyword evidence="3" id="KW-1185">Reference proteome</keyword>
<dbReference type="RefSeq" id="WP_321546026.1">
    <property type="nucleotide sequence ID" value="NZ_JAXIVS010000004.1"/>
</dbReference>
<dbReference type="Proteomes" id="UP001291309">
    <property type="component" value="Unassembled WGS sequence"/>
</dbReference>
<feature type="compositionally biased region" description="Low complexity" evidence="1">
    <location>
        <begin position="32"/>
        <end position="44"/>
    </location>
</feature>
<name>A0ABU5H1I5_9BACT</name>
<comment type="caution">
    <text evidence="2">The sequence shown here is derived from an EMBL/GenBank/DDBJ whole genome shotgun (WGS) entry which is preliminary data.</text>
</comment>
<feature type="region of interest" description="Disordered" evidence="1">
    <location>
        <begin position="1"/>
        <end position="139"/>
    </location>
</feature>
<feature type="compositionally biased region" description="Low complexity" evidence="1">
    <location>
        <begin position="76"/>
        <end position="124"/>
    </location>
</feature>
<sequence length="345" mass="35484">MTLALSAGVASARPATARSASARKAPARKAPSKAAAAKAAAAKAAAEKAAAEQASSESASAPEKVAAEPPAPTPSPAAKAVDEPVSPAKASAEPPAAAPTVLARKTAPAPAKSAPARPSAAPSALDRPMPTPPASAPPSVAKMRIGVGFDLFAERSTMTGEQAINASRLDESFDYSSGSFLSATLSLSVPAPIASDNARIGGGVRLFGNYGAGGDRTFGFGLLNQAFISGEYGLPVAQKMEAMFGIRGGLSLLVPGRQLSDEIHRLQDQGVDVWNVPRVGWLLGLSLGARRQMSERILLRADLGAQLEKLFLFSTSQEIDGLQFNKDWSTFGLRLGLTLGIEFAL</sequence>
<evidence type="ECO:0000313" key="2">
    <source>
        <dbReference type="EMBL" id="MDY7227299.1"/>
    </source>
</evidence>
<gene>
    <name evidence="2" type="ORF">SYV04_12885</name>
</gene>
<evidence type="ECO:0008006" key="4">
    <source>
        <dbReference type="Google" id="ProtNLM"/>
    </source>
</evidence>
<dbReference type="EMBL" id="JAXIVS010000004">
    <property type="protein sequence ID" value="MDY7227299.1"/>
    <property type="molecule type" value="Genomic_DNA"/>
</dbReference>
<evidence type="ECO:0000256" key="1">
    <source>
        <dbReference type="SAM" id="MobiDB-lite"/>
    </source>
</evidence>
<evidence type="ECO:0000313" key="3">
    <source>
        <dbReference type="Proteomes" id="UP001291309"/>
    </source>
</evidence>